<dbReference type="Proteomes" id="UP000472580">
    <property type="component" value="Unassembled WGS sequence"/>
</dbReference>
<dbReference type="EMBL" id="WSRP01000016">
    <property type="protein sequence ID" value="MVX56834.1"/>
    <property type="molecule type" value="Genomic_DNA"/>
</dbReference>
<evidence type="ECO:0000313" key="1">
    <source>
        <dbReference type="EMBL" id="MVX56834.1"/>
    </source>
</evidence>
<name>A0A6L6YHG9_9BURK</name>
<organism evidence="1 2">
    <name type="scientific">Parasutterella muris</name>
    <dbReference type="NCBI Taxonomy" id="2565572"/>
    <lineage>
        <taxon>Bacteria</taxon>
        <taxon>Pseudomonadati</taxon>
        <taxon>Pseudomonadota</taxon>
        <taxon>Betaproteobacteria</taxon>
        <taxon>Burkholderiales</taxon>
        <taxon>Sutterellaceae</taxon>
        <taxon>Parasutterella</taxon>
    </lineage>
</organism>
<protein>
    <submittedName>
        <fullName evidence="1">Uncharacterized protein</fullName>
    </submittedName>
</protein>
<dbReference type="AlphaFoldDB" id="A0A6L6YHG9"/>
<gene>
    <name evidence="1" type="ORF">E5987_06370</name>
</gene>
<accession>A0A6L6YHG9</accession>
<sequence length="103" mass="11769">MTLSVAECRLYEPQKLAEIALESDDNLTKTLGEYVLKTSGIEMQVGEVKCAIQEIQETMNEKLKDILWCLEGESSDDVEELFEEIQEKLDETLNYLAALEESY</sequence>
<reference evidence="1 2" key="1">
    <citation type="submission" date="2019-12" db="EMBL/GenBank/DDBJ databases">
        <title>Microbes associate with the intestines of laboratory mice.</title>
        <authorList>
            <person name="Navarre W."/>
            <person name="Wong E."/>
        </authorList>
    </citation>
    <scope>NUCLEOTIDE SEQUENCE [LARGE SCALE GENOMIC DNA]</scope>
    <source>
        <strain evidence="1 2">NM82_D38</strain>
    </source>
</reference>
<evidence type="ECO:0000313" key="2">
    <source>
        <dbReference type="Proteomes" id="UP000472580"/>
    </source>
</evidence>
<keyword evidence="2" id="KW-1185">Reference proteome</keyword>
<proteinExistence type="predicted"/>
<comment type="caution">
    <text evidence="1">The sequence shown here is derived from an EMBL/GenBank/DDBJ whole genome shotgun (WGS) entry which is preliminary data.</text>
</comment>
<dbReference type="RefSeq" id="WP_160335265.1">
    <property type="nucleotide sequence ID" value="NZ_CALPCR010000003.1"/>
</dbReference>